<sequence length="56" mass="6449">MIPFLDKKGIAILLWALKEIKRFIFVECGEFCCFSSLTTLYHVWIGLPITESVITI</sequence>
<protein>
    <submittedName>
        <fullName evidence="1">Uncharacterized protein</fullName>
    </submittedName>
</protein>
<comment type="caution">
    <text evidence="1">The sequence shown here is derived from an EMBL/GenBank/DDBJ whole genome shotgun (WGS) entry which is preliminary data.</text>
</comment>
<gene>
    <name evidence="1" type="ORF">CLOSYM_00041</name>
</gene>
<dbReference type="EMBL" id="AWSU01000004">
    <property type="protein sequence ID" value="ERI80730.1"/>
    <property type="molecule type" value="Genomic_DNA"/>
</dbReference>
<organism evidence="1 2">
    <name type="scientific">[Clostridium] symbiosum ATCC 14940</name>
    <dbReference type="NCBI Taxonomy" id="411472"/>
    <lineage>
        <taxon>Bacteria</taxon>
        <taxon>Bacillati</taxon>
        <taxon>Bacillota</taxon>
        <taxon>Clostridia</taxon>
        <taxon>Lachnospirales</taxon>
        <taxon>Lachnospiraceae</taxon>
        <taxon>Otoolea</taxon>
    </lineage>
</organism>
<dbReference type="AlphaFoldDB" id="A0ABC9U588"/>
<dbReference type="Proteomes" id="UP000016491">
    <property type="component" value="Unassembled WGS sequence"/>
</dbReference>
<evidence type="ECO:0000313" key="2">
    <source>
        <dbReference type="Proteomes" id="UP000016491"/>
    </source>
</evidence>
<proteinExistence type="predicted"/>
<accession>A0ABC9U588</accession>
<reference evidence="1 2" key="1">
    <citation type="submission" date="2013-07" db="EMBL/GenBank/DDBJ databases">
        <authorList>
            <person name="Weinstock G."/>
            <person name="Sodergren E."/>
            <person name="Wylie T."/>
            <person name="Fulton L."/>
            <person name="Fulton R."/>
            <person name="Fronick C."/>
            <person name="O'Laughlin M."/>
            <person name="Godfrey J."/>
            <person name="Miner T."/>
            <person name="Herter B."/>
            <person name="Appelbaum E."/>
            <person name="Cordes M."/>
            <person name="Lek S."/>
            <person name="Wollam A."/>
            <person name="Pepin K.H."/>
            <person name="Palsikar V.B."/>
            <person name="Mitreva M."/>
            <person name="Wilson R.K."/>
        </authorList>
    </citation>
    <scope>NUCLEOTIDE SEQUENCE [LARGE SCALE GENOMIC DNA]</scope>
    <source>
        <strain evidence="1 2">ATCC 14940</strain>
    </source>
</reference>
<evidence type="ECO:0000313" key="1">
    <source>
        <dbReference type="EMBL" id="ERI80730.1"/>
    </source>
</evidence>
<name>A0ABC9U588_CLOSY</name>